<dbReference type="Proteomes" id="UP001501231">
    <property type="component" value="Unassembled WGS sequence"/>
</dbReference>
<keyword evidence="1" id="KW-0472">Membrane</keyword>
<name>A0ABN3K8B2_9ACTN</name>
<feature type="transmembrane region" description="Helical" evidence="1">
    <location>
        <begin position="93"/>
        <end position="114"/>
    </location>
</feature>
<evidence type="ECO:0000313" key="3">
    <source>
        <dbReference type="Proteomes" id="UP001501231"/>
    </source>
</evidence>
<protein>
    <submittedName>
        <fullName evidence="2">Uncharacterized protein</fullName>
    </submittedName>
</protein>
<reference evidence="2 3" key="1">
    <citation type="journal article" date="2019" name="Int. J. Syst. Evol. Microbiol.">
        <title>The Global Catalogue of Microorganisms (GCM) 10K type strain sequencing project: providing services to taxonomists for standard genome sequencing and annotation.</title>
        <authorList>
            <consortium name="The Broad Institute Genomics Platform"/>
            <consortium name="The Broad Institute Genome Sequencing Center for Infectious Disease"/>
            <person name="Wu L."/>
            <person name="Ma J."/>
        </authorList>
    </citation>
    <scope>NUCLEOTIDE SEQUENCE [LARGE SCALE GENOMIC DNA]</scope>
    <source>
        <strain evidence="2 3">JCM 3325</strain>
    </source>
</reference>
<proteinExistence type="predicted"/>
<feature type="transmembrane region" description="Helical" evidence="1">
    <location>
        <begin position="34"/>
        <end position="53"/>
    </location>
</feature>
<accession>A0ABN3K8B2</accession>
<keyword evidence="1" id="KW-0812">Transmembrane</keyword>
<feature type="transmembrane region" description="Helical" evidence="1">
    <location>
        <begin position="65"/>
        <end position="86"/>
    </location>
</feature>
<feature type="transmembrane region" description="Helical" evidence="1">
    <location>
        <begin position="6"/>
        <end position="27"/>
    </location>
</feature>
<keyword evidence="3" id="KW-1185">Reference proteome</keyword>
<dbReference type="RefSeq" id="WP_344596908.1">
    <property type="nucleotide sequence ID" value="NZ_BAAARW010000039.1"/>
</dbReference>
<evidence type="ECO:0000256" key="1">
    <source>
        <dbReference type="SAM" id="Phobius"/>
    </source>
</evidence>
<organism evidence="2 3">
    <name type="scientific">Actinomadura vinacea</name>
    <dbReference type="NCBI Taxonomy" id="115336"/>
    <lineage>
        <taxon>Bacteria</taxon>
        <taxon>Bacillati</taxon>
        <taxon>Actinomycetota</taxon>
        <taxon>Actinomycetes</taxon>
        <taxon>Streptosporangiales</taxon>
        <taxon>Thermomonosporaceae</taxon>
        <taxon>Actinomadura</taxon>
    </lineage>
</organism>
<sequence>MTGYPAALALTLAVELPIYLAALRALLGTRVAPALALAVAVNLATHPLVWWTLGAAARLRGGYEIALLPVEITAWLAEAAFLCACLRGPRQKVLHAALAANAASFLAGLIVVGLTSS</sequence>
<evidence type="ECO:0000313" key="2">
    <source>
        <dbReference type="EMBL" id="GAA2452460.1"/>
    </source>
</evidence>
<keyword evidence="1" id="KW-1133">Transmembrane helix</keyword>
<gene>
    <name evidence="2" type="ORF">GCM10010191_83460</name>
</gene>
<dbReference type="EMBL" id="BAAARW010000039">
    <property type="protein sequence ID" value="GAA2452460.1"/>
    <property type="molecule type" value="Genomic_DNA"/>
</dbReference>
<comment type="caution">
    <text evidence="2">The sequence shown here is derived from an EMBL/GenBank/DDBJ whole genome shotgun (WGS) entry which is preliminary data.</text>
</comment>